<organism evidence="2 3">
    <name type="scientific">Olea europaea subsp. europaea</name>
    <dbReference type="NCBI Taxonomy" id="158383"/>
    <lineage>
        <taxon>Eukaryota</taxon>
        <taxon>Viridiplantae</taxon>
        <taxon>Streptophyta</taxon>
        <taxon>Embryophyta</taxon>
        <taxon>Tracheophyta</taxon>
        <taxon>Spermatophyta</taxon>
        <taxon>Magnoliopsida</taxon>
        <taxon>eudicotyledons</taxon>
        <taxon>Gunneridae</taxon>
        <taxon>Pentapetalae</taxon>
        <taxon>asterids</taxon>
        <taxon>lamiids</taxon>
        <taxon>Lamiales</taxon>
        <taxon>Oleaceae</taxon>
        <taxon>Oleeae</taxon>
        <taxon>Olea</taxon>
    </lineage>
</organism>
<name>A0A8S0RZI3_OLEEU</name>
<evidence type="ECO:0000256" key="1">
    <source>
        <dbReference type="SAM" id="Phobius"/>
    </source>
</evidence>
<gene>
    <name evidence="2" type="ORF">OLEA9_A084446</name>
</gene>
<protein>
    <recommendedName>
        <fullName evidence="4">Transmembrane protein</fullName>
    </recommendedName>
</protein>
<feature type="transmembrane region" description="Helical" evidence="1">
    <location>
        <begin position="89"/>
        <end position="119"/>
    </location>
</feature>
<comment type="caution">
    <text evidence="2">The sequence shown here is derived from an EMBL/GenBank/DDBJ whole genome shotgun (WGS) entry which is preliminary data.</text>
</comment>
<dbReference type="EMBL" id="CACTIH010003765">
    <property type="protein sequence ID" value="CAA2984480.1"/>
    <property type="molecule type" value="Genomic_DNA"/>
</dbReference>
<dbReference type="Proteomes" id="UP000594638">
    <property type="component" value="Unassembled WGS sequence"/>
</dbReference>
<evidence type="ECO:0000313" key="2">
    <source>
        <dbReference type="EMBL" id="CAA2984480.1"/>
    </source>
</evidence>
<keyword evidence="1" id="KW-0472">Membrane</keyword>
<accession>A0A8S0RZI3</accession>
<keyword evidence="1" id="KW-1133">Transmembrane helix</keyword>
<keyword evidence="3" id="KW-1185">Reference proteome</keyword>
<evidence type="ECO:0000313" key="3">
    <source>
        <dbReference type="Proteomes" id="UP000594638"/>
    </source>
</evidence>
<feature type="transmembrane region" description="Helical" evidence="1">
    <location>
        <begin position="35"/>
        <end position="68"/>
    </location>
</feature>
<evidence type="ECO:0008006" key="4">
    <source>
        <dbReference type="Google" id="ProtNLM"/>
    </source>
</evidence>
<dbReference type="Gramene" id="OE9A084446T1">
    <property type="protein sequence ID" value="OE9A084446C1"/>
    <property type="gene ID" value="OE9A084446"/>
</dbReference>
<reference evidence="2 3" key="1">
    <citation type="submission" date="2019-12" db="EMBL/GenBank/DDBJ databases">
        <authorList>
            <person name="Alioto T."/>
            <person name="Alioto T."/>
            <person name="Gomez Garrido J."/>
        </authorList>
    </citation>
    <scope>NUCLEOTIDE SEQUENCE [LARGE SCALE GENOMIC DNA]</scope>
</reference>
<keyword evidence="1" id="KW-0812">Transmembrane</keyword>
<dbReference type="AlphaFoldDB" id="A0A8S0RZI3"/>
<sequence length="136" mass="14438">MIVASILGGIAHGISAISAVVEVDRSGGGFRDFVAALIVALVVVLCWFMVFGTVMVLFAVVAMVAVVVMSLRWCGGFVGFNDSGGNVGYGGVVVLTVAVVVDIVCEMMSMVMVICWWLGSIEVVVDMAQRFVDLRW</sequence>
<proteinExistence type="predicted"/>